<accession>A0ABR0A9L5</accession>
<dbReference type="EMBL" id="JAOYFB010000036">
    <property type="protein sequence ID" value="KAK4021743.1"/>
    <property type="molecule type" value="Genomic_DNA"/>
</dbReference>
<evidence type="ECO:0000313" key="1">
    <source>
        <dbReference type="EMBL" id="KAK4021743.1"/>
    </source>
</evidence>
<organism evidence="1 2">
    <name type="scientific">Daphnia magna</name>
    <dbReference type="NCBI Taxonomy" id="35525"/>
    <lineage>
        <taxon>Eukaryota</taxon>
        <taxon>Metazoa</taxon>
        <taxon>Ecdysozoa</taxon>
        <taxon>Arthropoda</taxon>
        <taxon>Crustacea</taxon>
        <taxon>Branchiopoda</taxon>
        <taxon>Diplostraca</taxon>
        <taxon>Cladocera</taxon>
        <taxon>Anomopoda</taxon>
        <taxon>Daphniidae</taxon>
        <taxon>Daphnia</taxon>
    </lineage>
</organism>
<keyword evidence="2" id="KW-1185">Reference proteome</keyword>
<proteinExistence type="predicted"/>
<dbReference type="Proteomes" id="UP001234178">
    <property type="component" value="Unassembled WGS sequence"/>
</dbReference>
<gene>
    <name evidence="1" type="ORF">OUZ56_003652</name>
</gene>
<reference evidence="1 2" key="1">
    <citation type="journal article" date="2023" name="Nucleic Acids Res.">
        <title>The hologenome of Daphnia magna reveals possible DNA methylation and microbiome-mediated evolution of the host genome.</title>
        <authorList>
            <person name="Chaturvedi A."/>
            <person name="Li X."/>
            <person name="Dhandapani V."/>
            <person name="Marshall H."/>
            <person name="Kissane S."/>
            <person name="Cuenca-Cambronero M."/>
            <person name="Asole G."/>
            <person name="Calvet F."/>
            <person name="Ruiz-Romero M."/>
            <person name="Marangio P."/>
            <person name="Guigo R."/>
            <person name="Rago D."/>
            <person name="Mirbahai L."/>
            <person name="Eastwood N."/>
            <person name="Colbourne J.K."/>
            <person name="Zhou J."/>
            <person name="Mallon E."/>
            <person name="Orsini L."/>
        </authorList>
    </citation>
    <scope>NUCLEOTIDE SEQUENCE [LARGE SCALE GENOMIC DNA]</scope>
    <source>
        <strain evidence="1">LRV0_1</strain>
    </source>
</reference>
<evidence type="ECO:0000313" key="2">
    <source>
        <dbReference type="Proteomes" id="UP001234178"/>
    </source>
</evidence>
<name>A0ABR0A9L5_9CRUS</name>
<protein>
    <submittedName>
        <fullName evidence="1">Uncharacterized protein</fullName>
    </submittedName>
</protein>
<comment type="caution">
    <text evidence="1">The sequence shown here is derived from an EMBL/GenBank/DDBJ whole genome shotgun (WGS) entry which is preliminary data.</text>
</comment>
<sequence>MNTNENSVQVNLLDVCDLAEDDESVGLSAEAVEASTVISGSNNFSEVDEDDEHCFLHDDEPNDNNFFITDVGNII</sequence>